<keyword evidence="4" id="KW-1185">Reference proteome</keyword>
<dbReference type="PANTHER" id="PTHR47505:SF1">
    <property type="entry name" value="DNA UTILIZATION PROTEIN YHGH"/>
    <property type="match status" value="1"/>
</dbReference>
<dbReference type="Proteomes" id="UP001341820">
    <property type="component" value="Unassembled WGS sequence"/>
</dbReference>
<dbReference type="InterPro" id="IPR029057">
    <property type="entry name" value="PRTase-like"/>
</dbReference>
<evidence type="ECO:0000256" key="1">
    <source>
        <dbReference type="ARBA" id="ARBA00008007"/>
    </source>
</evidence>
<gene>
    <name evidence="3" type="ORF">P5F74_12860</name>
</gene>
<dbReference type="PANTHER" id="PTHR47505">
    <property type="entry name" value="DNA UTILIZATION PROTEIN YHGH"/>
    <property type="match status" value="1"/>
</dbReference>
<dbReference type="Gene3D" id="3.40.50.2020">
    <property type="match status" value="1"/>
</dbReference>
<evidence type="ECO:0000313" key="4">
    <source>
        <dbReference type="Proteomes" id="UP001341820"/>
    </source>
</evidence>
<dbReference type="InterPro" id="IPR000836">
    <property type="entry name" value="PRTase_dom"/>
</dbReference>
<dbReference type="InterPro" id="IPR051910">
    <property type="entry name" value="ComF/GntX_DNA_util-trans"/>
</dbReference>
<protein>
    <submittedName>
        <fullName evidence="3">Phosphoribosyltransferase family protein</fullName>
    </submittedName>
</protein>
<proteinExistence type="inferred from homology"/>
<comment type="similarity">
    <text evidence="1">Belongs to the ComF/GntX family.</text>
</comment>
<dbReference type="RefSeq" id="WP_328237746.1">
    <property type="nucleotide sequence ID" value="NZ_JAROAS010000026.1"/>
</dbReference>
<keyword evidence="3" id="KW-0328">Glycosyltransferase</keyword>
<sequence>MDYLDENVSLYEYNDFLKTLLSHYKYRGDVAIGHIFTFSLQEIICTRFNDYIVTAIPLSEKRMKERGFNQAEELIKRSGIHQCLTRTDRKDGRKQSKKTRYERISLMKENPFNLLEAEKSFIKGKKYLILDDIYTTGVTVRMAAKTLLEAGAERVSSLTVARAIKG</sequence>
<dbReference type="EMBL" id="JAROAS010000026">
    <property type="protein sequence ID" value="MED4129028.1"/>
    <property type="molecule type" value="Genomic_DNA"/>
</dbReference>
<comment type="caution">
    <text evidence="3">The sequence shown here is derived from an EMBL/GenBank/DDBJ whole genome shotgun (WGS) entry which is preliminary data.</text>
</comment>
<evidence type="ECO:0000313" key="3">
    <source>
        <dbReference type="EMBL" id="MED4129028.1"/>
    </source>
</evidence>
<dbReference type="SUPFAM" id="SSF53271">
    <property type="entry name" value="PRTase-like"/>
    <property type="match status" value="1"/>
</dbReference>
<keyword evidence="3" id="KW-0808">Transferase</keyword>
<organism evidence="3 4">
    <name type="scientific">Shouchella miscanthi</name>
    <dbReference type="NCBI Taxonomy" id="2598861"/>
    <lineage>
        <taxon>Bacteria</taxon>
        <taxon>Bacillati</taxon>
        <taxon>Bacillota</taxon>
        <taxon>Bacilli</taxon>
        <taxon>Bacillales</taxon>
        <taxon>Bacillaceae</taxon>
        <taxon>Shouchella</taxon>
    </lineage>
</organism>
<evidence type="ECO:0000259" key="2">
    <source>
        <dbReference type="Pfam" id="PF00156"/>
    </source>
</evidence>
<feature type="domain" description="Phosphoribosyltransferase" evidence="2">
    <location>
        <begin position="66"/>
        <end position="162"/>
    </location>
</feature>
<dbReference type="Pfam" id="PF00156">
    <property type="entry name" value="Pribosyltran"/>
    <property type="match status" value="1"/>
</dbReference>
<dbReference type="GO" id="GO:0016757">
    <property type="term" value="F:glycosyltransferase activity"/>
    <property type="evidence" value="ECO:0007669"/>
    <property type="project" value="UniProtKB-KW"/>
</dbReference>
<name>A0ABU6NLD5_9BACI</name>
<dbReference type="CDD" id="cd06223">
    <property type="entry name" value="PRTases_typeI"/>
    <property type="match status" value="1"/>
</dbReference>
<reference evidence="3 4" key="1">
    <citation type="submission" date="2023-03" db="EMBL/GenBank/DDBJ databases">
        <title>Bacillus Genome Sequencing.</title>
        <authorList>
            <person name="Dunlap C."/>
        </authorList>
    </citation>
    <scope>NUCLEOTIDE SEQUENCE [LARGE SCALE GENOMIC DNA]</scope>
    <source>
        <strain evidence="3 4">B-4107</strain>
    </source>
</reference>
<accession>A0ABU6NLD5</accession>